<dbReference type="GO" id="GO:0008270">
    <property type="term" value="F:zinc ion binding"/>
    <property type="evidence" value="ECO:0007669"/>
    <property type="project" value="InterPro"/>
</dbReference>
<keyword evidence="2" id="KW-0238">DNA-binding</keyword>
<dbReference type="EMBL" id="SOSA01000371">
    <property type="protein sequence ID" value="THC91941.1"/>
    <property type="molecule type" value="Genomic_DNA"/>
</dbReference>
<organism evidence="5 6">
    <name type="scientific">Aspergillus tanneri</name>
    <dbReference type="NCBI Taxonomy" id="1220188"/>
    <lineage>
        <taxon>Eukaryota</taxon>
        <taxon>Fungi</taxon>
        <taxon>Dikarya</taxon>
        <taxon>Ascomycota</taxon>
        <taxon>Pezizomycotina</taxon>
        <taxon>Eurotiomycetes</taxon>
        <taxon>Eurotiomycetidae</taxon>
        <taxon>Eurotiales</taxon>
        <taxon>Aspergillaceae</taxon>
        <taxon>Aspergillus</taxon>
        <taxon>Aspergillus subgen. Circumdati</taxon>
    </lineage>
</organism>
<dbReference type="SUPFAM" id="SSF57701">
    <property type="entry name" value="Zn2/Cys6 DNA-binding domain"/>
    <property type="match status" value="1"/>
</dbReference>
<evidence type="ECO:0000256" key="4">
    <source>
        <dbReference type="ARBA" id="ARBA00023242"/>
    </source>
</evidence>
<accession>A0A4S3JFJ1</accession>
<keyword evidence="6" id="KW-1185">Reference proteome</keyword>
<evidence type="ECO:0000256" key="3">
    <source>
        <dbReference type="ARBA" id="ARBA00023163"/>
    </source>
</evidence>
<comment type="caution">
    <text evidence="5">The sequence shown here is derived from an EMBL/GenBank/DDBJ whole genome shotgun (WGS) entry which is preliminary data.</text>
</comment>
<dbReference type="InterPro" id="IPR036864">
    <property type="entry name" value="Zn2-C6_fun-type_DNA-bd_sf"/>
</dbReference>
<evidence type="ECO:0000256" key="1">
    <source>
        <dbReference type="ARBA" id="ARBA00023015"/>
    </source>
</evidence>
<keyword evidence="1" id="KW-0805">Transcription regulation</keyword>
<dbReference type="AlphaFoldDB" id="A0A4S3JFJ1"/>
<protein>
    <recommendedName>
        <fullName evidence="7">Zn(2)-C6 fungal-type domain-containing protein</fullName>
    </recommendedName>
</protein>
<reference evidence="5 6" key="1">
    <citation type="submission" date="2019-03" db="EMBL/GenBank/DDBJ databases">
        <title>The genome sequence of a newly discovered highly antifungal drug resistant Aspergillus species, Aspergillus tanneri NIH 1004.</title>
        <authorList>
            <person name="Mounaud S."/>
            <person name="Singh I."/>
            <person name="Joardar V."/>
            <person name="Pakala S."/>
            <person name="Pakala S."/>
            <person name="Venepally P."/>
            <person name="Hoover J."/>
            <person name="Nierman W."/>
            <person name="Chung J."/>
            <person name="Losada L."/>
        </authorList>
    </citation>
    <scope>NUCLEOTIDE SEQUENCE [LARGE SCALE GENOMIC DNA]</scope>
    <source>
        <strain evidence="5 6">NIH1004</strain>
    </source>
</reference>
<sequence length="44" mass="4740">MTESAVSILPGTGVADKSTKEALLTTECLTCRVRKVKCDEGKLR</sequence>
<name>A0A4S3JFJ1_9EURO</name>
<dbReference type="GO" id="GO:0003677">
    <property type="term" value="F:DNA binding"/>
    <property type="evidence" value="ECO:0007669"/>
    <property type="project" value="UniProtKB-KW"/>
</dbReference>
<keyword evidence="3" id="KW-0804">Transcription</keyword>
<dbReference type="GO" id="GO:0000981">
    <property type="term" value="F:DNA-binding transcription factor activity, RNA polymerase II-specific"/>
    <property type="evidence" value="ECO:0007669"/>
    <property type="project" value="InterPro"/>
</dbReference>
<dbReference type="VEuPathDB" id="FungiDB:EYZ11_008596"/>
<evidence type="ECO:0008006" key="7">
    <source>
        <dbReference type="Google" id="ProtNLM"/>
    </source>
</evidence>
<evidence type="ECO:0000313" key="6">
    <source>
        <dbReference type="Proteomes" id="UP000308092"/>
    </source>
</evidence>
<evidence type="ECO:0000256" key="2">
    <source>
        <dbReference type="ARBA" id="ARBA00023125"/>
    </source>
</evidence>
<keyword evidence="4" id="KW-0539">Nucleus</keyword>
<evidence type="ECO:0000313" key="5">
    <source>
        <dbReference type="EMBL" id="THC91941.1"/>
    </source>
</evidence>
<dbReference type="Proteomes" id="UP000308092">
    <property type="component" value="Unassembled WGS sequence"/>
</dbReference>
<gene>
    <name evidence="5" type="ORF">EYZ11_008596</name>
</gene>
<proteinExistence type="predicted"/>